<dbReference type="InterPro" id="IPR020471">
    <property type="entry name" value="AKR"/>
</dbReference>
<evidence type="ECO:0000256" key="1">
    <source>
        <dbReference type="PIRSR" id="PIRSR000097-1"/>
    </source>
</evidence>
<dbReference type="CDD" id="cd19138">
    <property type="entry name" value="AKR_YeaE"/>
    <property type="match status" value="1"/>
</dbReference>
<dbReference type="OrthoDB" id="9804790at2"/>
<dbReference type="SUPFAM" id="SSF51430">
    <property type="entry name" value="NAD(P)-linked oxidoreductase"/>
    <property type="match status" value="1"/>
</dbReference>
<dbReference type="Gene3D" id="3.20.20.100">
    <property type="entry name" value="NADP-dependent oxidoreductase domain"/>
    <property type="match status" value="1"/>
</dbReference>
<dbReference type="EMBL" id="LAYJ01000088">
    <property type="protein sequence ID" value="KKI50989.1"/>
    <property type="molecule type" value="Genomic_DNA"/>
</dbReference>
<proteinExistence type="predicted"/>
<protein>
    <submittedName>
        <fullName evidence="5">Oxidoreductase, aldo/keto reductase family</fullName>
    </submittedName>
</protein>
<name>A0A0M2NEQ4_9FIRM</name>
<evidence type="ECO:0000256" key="2">
    <source>
        <dbReference type="PIRSR" id="PIRSR000097-2"/>
    </source>
</evidence>
<dbReference type="Pfam" id="PF00248">
    <property type="entry name" value="Aldo_ket_red"/>
    <property type="match status" value="1"/>
</dbReference>
<dbReference type="PANTHER" id="PTHR43638:SF3">
    <property type="entry name" value="ALDEHYDE REDUCTASE"/>
    <property type="match status" value="1"/>
</dbReference>
<keyword evidence="6" id="KW-1185">Reference proteome</keyword>
<feature type="domain" description="NADP-dependent oxidoreductase" evidence="4">
    <location>
        <begin position="16"/>
        <end position="270"/>
    </location>
</feature>
<dbReference type="PANTHER" id="PTHR43638">
    <property type="entry name" value="OXIDOREDUCTASE, ALDO/KETO REDUCTASE FAMILY PROTEIN"/>
    <property type="match status" value="1"/>
</dbReference>
<comment type="caution">
    <text evidence="5">The sequence shown here is derived from an EMBL/GenBank/DDBJ whole genome shotgun (WGS) entry which is preliminary data.</text>
</comment>
<dbReference type="PRINTS" id="PR00069">
    <property type="entry name" value="ALDKETRDTASE"/>
</dbReference>
<dbReference type="PATRIC" id="fig|270498.16.peg.816"/>
<evidence type="ECO:0000259" key="4">
    <source>
        <dbReference type="Pfam" id="PF00248"/>
    </source>
</evidence>
<evidence type="ECO:0000313" key="6">
    <source>
        <dbReference type="Proteomes" id="UP000034076"/>
    </source>
</evidence>
<evidence type="ECO:0000313" key="5">
    <source>
        <dbReference type="EMBL" id="KKI50989.1"/>
    </source>
</evidence>
<dbReference type="GO" id="GO:0016491">
    <property type="term" value="F:oxidoreductase activity"/>
    <property type="evidence" value="ECO:0007669"/>
    <property type="project" value="InterPro"/>
</dbReference>
<dbReference type="RefSeq" id="WP_046443262.1">
    <property type="nucleotide sequence ID" value="NZ_LAYJ01000088.1"/>
</dbReference>
<reference evidence="5 6" key="1">
    <citation type="submission" date="2015-04" db="EMBL/GenBank/DDBJ databases">
        <title>Draft genome sequence of bacteremic isolate Catabacter hongkongensis type strain HKU16T.</title>
        <authorList>
            <person name="Lau S.K."/>
            <person name="Teng J.L."/>
            <person name="Huang Y."/>
            <person name="Curreem S.O."/>
            <person name="Tsui S.K."/>
            <person name="Woo P.C."/>
        </authorList>
    </citation>
    <scope>NUCLEOTIDE SEQUENCE [LARGE SCALE GENOMIC DNA]</scope>
    <source>
        <strain evidence="5 6">HKU16</strain>
    </source>
</reference>
<feature type="binding site" evidence="2">
    <location>
        <position position="113"/>
    </location>
    <ligand>
        <name>substrate</name>
    </ligand>
</feature>
<dbReference type="AlphaFoldDB" id="A0A0M2NEQ4"/>
<feature type="active site" description="Proton donor" evidence="1">
    <location>
        <position position="54"/>
    </location>
</feature>
<accession>A0A0M2NEQ4</accession>
<evidence type="ECO:0000256" key="3">
    <source>
        <dbReference type="PIRSR" id="PIRSR000097-3"/>
    </source>
</evidence>
<dbReference type="STRING" id="270498.CHK_1376"/>
<feature type="site" description="Lowers pKa of active site Tyr" evidence="3">
    <location>
        <position position="80"/>
    </location>
</feature>
<dbReference type="InterPro" id="IPR036812">
    <property type="entry name" value="NAD(P)_OxRdtase_dom_sf"/>
</dbReference>
<sequence length="284" mass="31193">MKKEVTLPDGTKVPALGQGTWHMGDSAARESGEIESLRTGVGLGMTLVDTAEMYGEGAAERLVGKAIAGCERDELFITSKVYPWNAGRADIFASCDNSLQRIGTGYLDLYLLHWRGSVPLRETVECMEELKARGKIRRWGVSNFDTDDMEELWSVPGGDQCAVNQVLYHLGSRGIEYDLLPWLRGHGIPVMAYCPVAQAGKLRRQLLNDAALREIAEKHGISVIQLLLAFVLSKPQVIAIPKASNPAHTRENAQAAQISLSGEELERIERAFPAPTQKVPLDVE</sequence>
<dbReference type="Proteomes" id="UP000034076">
    <property type="component" value="Unassembled WGS sequence"/>
</dbReference>
<dbReference type="PIRSF" id="PIRSF000097">
    <property type="entry name" value="AKR"/>
    <property type="match status" value="1"/>
</dbReference>
<gene>
    <name evidence="5" type="ORF">CHK_1376</name>
</gene>
<organism evidence="5 6">
    <name type="scientific">Christensenella hongkongensis</name>
    <dbReference type="NCBI Taxonomy" id="270498"/>
    <lineage>
        <taxon>Bacteria</taxon>
        <taxon>Bacillati</taxon>
        <taxon>Bacillota</taxon>
        <taxon>Clostridia</taxon>
        <taxon>Christensenellales</taxon>
        <taxon>Christensenellaceae</taxon>
        <taxon>Christensenella</taxon>
    </lineage>
</organism>
<dbReference type="InterPro" id="IPR023210">
    <property type="entry name" value="NADP_OxRdtase_dom"/>
</dbReference>